<evidence type="ECO:0000256" key="1">
    <source>
        <dbReference type="SAM" id="MobiDB-lite"/>
    </source>
</evidence>
<reference evidence="2 3" key="1">
    <citation type="submission" date="2014-04" db="EMBL/GenBank/DDBJ databases">
        <authorList>
            <consortium name="DOE Joint Genome Institute"/>
            <person name="Kuo A."/>
            <person name="Tarkka M."/>
            <person name="Buscot F."/>
            <person name="Kohler A."/>
            <person name="Nagy L.G."/>
            <person name="Floudas D."/>
            <person name="Copeland A."/>
            <person name="Barry K.W."/>
            <person name="Cichocki N."/>
            <person name="Veneault-Fourrey C."/>
            <person name="LaButti K."/>
            <person name="Lindquist E.A."/>
            <person name="Lipzen A."/>
            <person name="Lundell T."/>
            <person name="Morin E."/>
            <person name="Murat C."/>
            <person name="Sun H."/>
            <person name="Tunlid A."/>
            <person name="Henrissat B."/>
            <person name="Grigoriev I.V."/>
            <person name="Hibbett D.S."/>
            <person name="Martin F."/>
            <person name="Nordberg H.P."/>
            <person name="Cantor M.N."/>
            <person name="Hua S.X."/>
        </authorList>
    </citation>
    <scope>NUCLEOTIDE SEQUENCE [LARGE SCALE GENOMIC DNA]</scope>
    <source>
        <strain evidence="2 3">F 1598</strain>
    </source>
</reference>
<reference evidence="3" key="2">
    <citation type="submission" date="2015-01" db="EMBL/GenBank/DDBJ databases">
        <title>Evolutionary Origins and Diversification of the Mycorrhizal Mutualists.</title>
        <authorList>
            <consortium name="DOE Joint Genome Institute"/>
            <consortium name="Mycorrhizal Genomics Consortium"/>
            <person name="Kohler A."/>
            <person name="Kuo A."/>
            <person name="Nagy L.G."/>
            <person name="Floudas D."/>
            <person name="Copeland A."/>
            <person name="Barry K.W."/>
            <person name="Cichocki N."/>
            <person name="Veneault-Fourrey C."/>
            <person name="LaButti K."/>
            <person name="Lindquist E.A."/>
            <person name="Lipzen A."/>
            <person name="Lundell T."/>
            <person name="Morin E."/>
            <person name="Murat C."/>
            <person name="Riley R."/>
            <person name="Ohm R."/>
            <person name="Sun H."/>
            <person name="Tunlid A."/>
            <person name="Henrissat B."/>
            <person name="Grigoriev I.V."/>
            <person name="Hibbett D.S."/>
            <person name="Martin F."/>
        </authorList>
    </citation>
    <scope>NUCLEOTIDE SEQUENCE [LARGE SCALE GENOMIC DNA]</scope>
    <source>
        <strain evidence="3">F 1598</strain>
    </source>
</reference>
<evidence type="ECO:0000313" key="3">
    <source>
        <dbReference type="Proteomes" id="UP000054166"/>
    </source>
</evidence>
<dbReference type="HOGENOM" id="CLU_2655338_0_0_1"/>
<feature type="compositionally biased region" description="Polar residues" evidence="1">
    <location>
        <begin position="38"/>
        <end position="48"/>
    </location>
</feature>
<gene>
    <name evidence="2" type="ORF">PILCRDRAFT_168326</name>
</gene>
<evidence type="ECO:0000313" key="2">
    <source>
        <dbReference type="EMBL" id="KIM91197.1"/>
    </source>
</evidence>
<proteinExistence type="predicted"/>
<dbReference type="InParanoid" id="A0A0C3CNC2"/>
<sequence length="76" mass="8190">MSDHLASMDFDPRVASVTSTTSLLPRPIPTPIAMLRAGSSSSIDTETPYSAGAGSKLPLLQDQVCTEHYRIADRTR</sequence>
<dbReference type="Proteomes" id="UP000054166">
    <property type="component" value="Unassembled WGS sequence"/>
</dbReference>
<protein>
    <submittedName>
        <fullName evidence="2">Uncharacterized protein</fullName>
    </submittedName>
</protein>
<name>A0A0C3CNC2_PILCF</name>
<dbReference type="EMBL" id="KN832972">
    <property type="protein sequence ID" value="KIM91197.1"/>
    <property type="molecule type" value="Genomic_DNA"/>
</dbReference>
<dbReference type="AlphaFoldDB" id="A0A0C3CNC2"/>
<keyword evidence="3" id="KW-1185">Reference proteome</keyword>
<organism evidence="2 3">
    <name type="scientific">Piloderma croceum (strain F 1598)</name>
    <dbReference type="NCBI Taxonomy" id="765440"/>
    <lineage>
        <taxon>Eukaryota</taxon>
        <taxon>Fungi</taxon>
        <taxon>Dikarya</taxon>
        <taxon>Basidiomycota</taxon>
        <taxon>Agaricomycotina</taxon>
        <taxon>Agaricomycetes</taxon>
        <taxon>Agaricomycetidae</taxon>
        <taxon>Atheliales</taxon>
        <taxon>Atheliaceae</taxon>
        <taxon>Piloderma</taxon>
    </lineage>
</organism>
<accession>A0A0C3CNC2</accession>
<feature type="region of interest" description="Disordered" evidence="1">
    <location>
        <begin position="35"/>
        <end position="56"/>
    </location>
</feature>